<dbReference type="EMBL" id="CP116968">
    <property type="protein sequence ID" value="WNM60503.1"/>
    <property type="molecule type" value="Genomic_DNA"/>
</dbReference>
<gene>
    <name evidence="3" type="ORF">PQG83_12095</name>
</gene>
<feature type="coiled-coil region" evidence="1">
    <location>
        <begin position="55"/>
        <end position="118"/>
    </location>
</feature>
<feature type="transmembrane region" description="Helical" evidence="2">
    <location>
        <begin position="20"/>
        <end position="39"/>
    </location>
</feature>
<keyword evidence="4" id="KW-1185">Reference proteome</keyword>
<keyword evidence="2" id="KW-0472">Membrane</keyword>
<keyword evidence="2" id="KW-0812">Transmembrane</keyword>
<evidence type="ECO:0000313" key="3">
    <source>
        <dbReference type="EMBL" id="WNM60503.1"/>
    </source>
</evidence>
<organism evidence="3 4">
    <name type="scientific">Candidatus Nitrospira neomarina</name>
    <dbReference type="NCBI Taxonomy" id="3020899"/>
    <lineage>
        <taxon>Bacteria</taxon>
        <taxon>Pseudomonadati</taxon>
        <taxon>Nitrospirota</taxon>
        <taxon>Nitrospiria</taxon>
        <taxon>Nitrospirales</taxon>
        <taxon>Nitrospiraceae</taxon>
        <taxon>Nitrospira</taxon>
    </lineage>
</organism>
<dbReference type="AlphaFoldDB" id="A0AA96GER2"/>
<evidence type="ECO:0000256" key="2">
    <source>
        <dbReference type="SAM" id="Phobius"/>
    </source>
</evidence>
<protein>
    <submittedName>
        <fullName evidence="3">DUF2959 domain-containing protein</fullName>
    </submittedName>
</protein>
<keyword evidence="1" id="KW-0175">Coiled coil</keyword>
<dbReference type="Pfam" id="PF11172">
    <property type="entry name" value="DUF2959"/>
    <property type="match status" value="1"/>
</dbReference>
<reference evidence="3 4" key="1">
    <citation type="submission" date="2023-01" db="EMBL/GenBank/DDBJ databases">
        <title>Cultivation and genomic characterization of new, ubiquitous marine nitrite-oxidizing bacteria from the Nitrospirales.</title>
        <authorList>
            <person name="Mueller A.J."/>
            <person name="Daebeler A."/>
            <person name="Herbold C.W."/>
            <person name="Kirkegaard R.H."/>
            <person name="Daims H."/>
        </authorList>
    </citation>
    <scope>NUCLEOTIDE SEQUENCE [LARGE SCALE GENOMIC DNA]</scope>
    <source>
        <strain evidence="3 4">DK</strain>
    </source>
</reference>
<proteinExistence type="predicted"/>
<accession>A0AA96GER2</accession>
<dbReference type="RefSeq" id="WP_312741330.1">
    <property type="nucleotide sequence ID" value="NZ_CP116968.1"/>
</dbReference>
<name>A0AA96GER2_9BACT</name>
<evidence type="ECO:0000256" key="1">
    <source>
        <dbReference type="SAM" id="Coils"/>
    </source>
</evidence>
<dbReference type="InterPro" id="IPR021342">
    <property type="entry name" value="DUF2959"/>
</dbReference>
<sequence length="230" mass="26206">MMYPQYSPGGSRRLFPYLTWLTMLLSLSTFGCQSVYYDAMERIGYHKRDLMVSDVEKARDAQEDAKEQFKSALDRFTKTLNIKGGELQEKYEVLNAEYERSEAKAQAVRDRIASVEDVSEALFDEWEAELKEYSSAALRKNSQKQLTQTRTQYAQLIKAMKRAESKMDPVLAKFKDQVLFLKHNLNAETIASLKSELVSVEGNIAALIKELNASIKEADSFIASMEKTSP</sequence>
<evidence type="ECO:0000313" key="4">
    <source>
        <dbReference type="Proteomes" id="UP001302494"/>
    </source>
</evidence>
<dbReference type="Proteomes" id="UP001302494">
    <property type="component" value="Chromosome"/>
</dbReference>
<keyword evidence="2" id="KW-1133">Transmembrane helix</keyword>
<dbReference type="KEGG" id="nneo:PQG83_12095"/>